<feature type="region of interest" description="Disordered" evidence="1">
    <location>
        <begin position="452"/>
        <end position="476"/>
    </location>
</feature>
<dbReference type="Proteomes" id="UP000076761">
    <property type="component" value="Unassembled WGS sequence"/>
</dbReference>
<name>A0A165SCN4_9AGAM</name>
<dbReference type="OrthoDB" id="3329861at2759"/>
<protein>
    <submittedName>
        <fullName evidence="2">Uncharacterized protein</fullName>
    </submittedName>
</protein>
<sequence length="578" mass="61919">MSRFWRNFWLTCRLWFEQIRSASFALGTKLKYYIISLLPTRVSRTLPSVSCASLPLPSTMPPNAEVAIPGWSRIQKFTAVKIRFKYSPTITTGSGSNDVENMSAATSTSTSSSVFGRLSRILPDRPCLTFLRKESTTKSAPRPLRLVNGPRITGRSVKRVTWPSHPGGTGNRAQLAHRLSLPDLEQLKSVNWEQQSLARKRKAGVAFYRNGRGFDLPTPPTSPRLSDYAGPTGLANNVVFTTDEDAAPGMADAPGLAVSVVPLFSPLRSNDKTICESPSGDNSQLIALYADLPAINEDVGPMPAAVSAVENTLPTPPASPHVCSISPSIESVVQVVPRSTPINPRLSVPKLKKLKKRPSSLLVIIEDEEPTPAPIIISEELALAPVTDSMQSINPAAIVAEGSALTSVVTAEDLIPVVAAVGQEAHDMKRVRRQRTIHAKITAFTATVTPKVCSTSSSKAGGKKPTVSKAIPDSGSVSVKKNVATKASYSLYKTEEKKSATPHPASGPAKQASSSKSATLHSRTAARASTNTRPSSSTTAEQKHLVSKQRIVPGATSRKVNLAGQKRSSGKENFVGWR</sequence>
<reference evidence="2 3" key="1">
    <citation type="journal article" date="2016" name="Mol. Biol. Evol.">
        <title>Comparative Genomics of Early-Diverging Mushroom-Forming Fungi Provides Insights into the Origins of Lignocellulose Decay Capabilities.</title>
        <authorList>
            <person name="Nagy L.G."/>
            <person name="Riley R."/>
            <person name="Tritt A."/>
            <person name="Adam C."/>
            <person name="Daum C."/>
            <person name="Floudas D."/>
            <person name="Sun H."/>
            <person name="Yadav J.S."/>
            <person name="Pangilinan J."/>
            <person name="Larsson K.H."/>
            <person name="Matsuura K."/>
            <person name="Barry K."/>
            <person name="Labutti K."/>
            <person name="Kuo R."/>
            <person name="Ohm R.A."/>
            <person name="Bhattacharya S.S."/>
            <person name="Shirouzu T."/>
            <person name="Yoshinaga Y."/>
            <person name="Martin F.M."/>
            <person name="Grigoriev I.V."/>
            <person name="Hibbett D.S."/>
        </authorList>
    </citation>
    <scope>NUCLEOTIDE SEQUENCE [LARGE SCALE GENOMIC DNA]</scope>
    <source>
        <strain evidence="2 3">HHB14362 ss-1</strain>
    </source>
</reference>
<evidence type="ECO:0000256" key="1">
    <source>
        <dbReference type="SAM" id="MobiDB-lite"/>
    </source>
</evidence>
<gene>
    <name evidence="2" type="ORF">NEOLEDRAFT_380898</name>
</gene>
<evidence type="ECO:0000313" key="3">
    <source>
        <dbReference type="Proteomes" id="UP000076761"/>
    </source>
</evidence>
<feature type="compositionally biased region" description="Polar residues" evidence="1">
    <location>
        <begin position="511"/>
        <end position="540"/>
    </location>
</feature>
<proteinExistence type="predicted"/>
<dbReference type="InParanoid" id="A0A165SCN4"/>
<dbReference type="AlphaFoldDB" id="A0A165SCN4"/>
<organism evidence="2 3">
    <name type="scientific">Neolentinus lepideus HHB14362 ss-1</name>
    <dbReference type="NCBI Taxonomy" id="1314782"/>
    <lineage>
        <taxon>Eukaryota</taxon>
        <taxon>Fungi</taxon>
        <taxon>Dikarya</taxon>
        <taxon>Basidiomycota</taxon>
        <taxon>Agaricomycotina</taxon>
        <taxon>Agaricomycetes</taxon>
        <taxon>Gloeophyllales</taxon>
        <taxon>Gloeophyllaceae</taxon>
        <taxon>Neolentinus</taxon>
    </lineage>
</organism>
<evidence type="ECO:0000313" key="2">
    <source>
        <dbReference type="EMBL" id="KZT24966.1"/>
    </source>
</evidence>
<accession>A0A165SCN4</accession>
<dbReference type="EMBL" id="KV425574">
    <property type="protein sequence ID" value="KZT24966.1"/>
    <property type="molecule type" value="Genomic_DNA"/>
</dbReference>
<keyword evidence="3" id="KW-1185">Reference proteome</keyword>
<feature type="region of interest" description="Disordered" evidence="1">
    <location>
        <begin position="494"/>
        <end position="578"/>
    </location>
</feature>